<dbReference type="GO" id="GO:0035556">
    <property type="term" value="P:intracellular signal transduction"/>
    <property type="evidence" value="ECO:0007669"/>
    <property type="project" value="InterPro"/>
</dbReference>
<dbReference type="Gene3D" id="3.10.20.230">
    <property type="entry name" value="Doublecortin domain"/>
    <property type="match status" value="1"/>
</dbReference>
<feature type="compositionally biased region" description="Acidic residues" evidence="6">
    <location>
        <begin position="1338"/>
        <end position="1349"/>
    </location>
</feature>
<feature type="compositionally biased region" description="Polar residues" evidence="6">
    <location>
        <begin position="478"/>
        <end position="489"/>
    </location>
</feature>
<dbReference type="Proteomes" id="UP000694558">
    <property type="component" value="Chromosome 20"/>
</dbReference>
<sequence>PDQKATRSRDSSASKHDNPLSLPPASARVKSFIRGGEERRPLRMSSHKRSFQCFNAVGGEGSHKSSLPLNHHNTRLPRITHHGMVGHHEPLEVCCLCSDYRHAQALEALETQVLPLYHTHPPHHHHPHQCVLGRPPRPEDAQSGQGRHIHHHRYGKRVMLVKNSDPSSRKTIVLHRRSIRSLGLFLEEVSELMQYHIRKLCTLEGRKVRSLLLIQCPSVLVCVGREPSHHSIVENFRKTSGDKLPKLRSRVPTQESVNNPKLESDNRSNRQLSTENSLPNGTNSPDNVDSCPPTSDGLKHDDIEKQVRINKDGSLSMEMKVRFQLQNDETLHWSTEYPQGHNNSYFAQASDRSFSEYENISVGEQDEGYITRRFQRHVEETHCRHCCSHCQDYDIWKNIPGAPRCIRTSSSSASSHTMVSRKMVVERQTMSRSSEEHDKSGGSVHSPVSFKSKDNEENIEEGVEAEEAGEDQDRVPSVMSSKSNTSARSAHSKASKPNDEESAVDETQERTSDSEEEVVDTVERAPSTISVKSTKSNASTRSRKSRTSESLKNADKDEERHSEENQHRAPSTMSEKSMVCDLLTEAENGESERTLSAMSARSIKSNVSATSRKSKDVNPDTCDTTDKSSCQSKTSKSNREDAKTATAEVVAEAADIKRVTDNKSDKSNKCTPTNADADDFELVPSNLPNTSPTEVVNEWLKSITTDGDMYDMEELNENCDGQKTANTTEEMNGIEHSENNDHSVAENTRDAQEGVVMTNDCQKSTEAPNADTACTQSEDASKIFQSSVQVMKVLINPKLDRCNSLPEISPVYGRKLSTSARGLLDSLVKLQLIDHDPKNANVKDERYQELMNILKSLWLCDPPENEYVLKKVDRHYMDDEFNHASSSGVDVNSGSTGSGKEDVEGTCEEKQEDDPATDDTIRNDDSPTELPETPPSSGKSLENDSNGQKVSEEDEKECQEDTASSSPPLIQGAQLAKNISQDPDPVWVLTLLNKIEKQFMTHYIDAMKEFKVRWNLDDNEQLEMMISELKTEVHKRIQASIERELRKIQGRAGLPTPPKEAKSRASTTRMEDRRRRLNIMLKQSVDQQGEKSDDSATGTSYSDQRSENDDYCPCESCIKNKMTSRPPLPAEVLNIAPVSMDFDLKRILVMKNNDPGKTQDINRTFHSGNDTETNEAEALVEKVIAQALTEVEGDEKHHDTEDDLAVAADVKEATAEDELAEEREIAVTGEDEVNAETVEDKITVEAAVEAISEHASDKDEAMEEGTVHEEEDTAATSEDELNEDSAEATTAEGENTAVEEGLSDDKEDLASTSGDDLTDENNDTVTADESSKETDEKAETEDVTAEEQEVTVTSEGESEDEPAKNEADT</sequence>
<keyword evidence="3" id="KW-0963">Cytoplasm</keyword>
<feature type="region of interest" description="Disordered" evidence="6">
    <location>
        <begin position="1"/>
        <end position="26"/>
    </location>
</feature>
<dbReference type="PANTHER" id="PTHR23005:SF3">
    <property type="entry name" value="RETINITIS PIGMENTOSA 1-LIKE 1 PROTEIN"/>
    <property type="match status" value="1"/>
</dbReference>
<dbReference type="Pfam" id="PF03607">
    <property type="entry name" value="DCX"/>
    <property type="match status" value="1"/>
</dbReference>
<feature type="compositionally biased region" description="Polar residues" evidence="6">
    <location>
        <begin position="883"/>
        <end position="895"/>
    </location>
</feature>
<feature type="compositionally biased region" description="Basic and acidic residues" evidence="6">
    <location>
        <begin position="659"/>
        <end position="668"/>
    </location>
</feature>
<proteinExistence type="predicted"/>
<name>A0A8D3DXG3_SCOMX</name>
<feature type="compositionally biased region" description="Basic and acidic residues" evidence="6">
    <location>
        <begin position="1059"/>
        <end position="1074"/>
    </location>
</feature>
<feature type="compositionally biased region" description="Low complexity" evidence="6">
    <location>
        <begin position="1287"/>
        <end position="1300"/>
    </location>
</feature>
<feature type="region of interest" description="Disordered" evidence="6">
    <location>
        <begin position="243"/>
        <end position="304"/>
    </location>
</feature>
<feature type="region of interest" description="Disordered" evidence="6">
    <location>
        <begin position="1048"/>
        <end position="1110"/>
    </location>
</feature>
<dbReference type="GeneTree" id="ENSGT00940000154242"/>
<dbReference type="GO" id="GO:0060041">
    <property type="term" value="P:retina development in camera-type eye"/>
    <property type="evidence" value="ECO:0007669"/>
    <property type="project" value="TreeGrafter"/>
</dbReference>
<feature type="compositionally biased region" description="Acidic residues" evidence="6">
    <location>
        <begin position="1269"/>
        <end position="1286"/>
    </location>
</feature>
<dbReference type="PANTHER" id="PTHR23005">
    <property type="entry name" value="RETINITIS PIGMENTOSA 1 PROTEIN"/>
    <property type="match status" value="1"/>
</dbReference>
<feature type="compositionally biased region" description="Acidic residues" evidence="6">
    <location>
        <begin position="457"/>
        <end position="470"/>
    </location>
</feature>
<feature type="domain" description="Doublecortin" evidence="7">
    <location>
        <begin position="156"/>
        <end position="242"/>
    </location>
</feature>
<dbReference type="SMART" id="SM00537">
    <property type="entry name" value="DCX"/>
    <property type="match status" value="1"/>
</dbReference>
<dbReference type="Ensembl" id="ENSSMAT00000078460.1">
    <property type="protein sequence ID" value="ENSSMAP00000064222.1"/>
    <property type="gene ID" value="ENSSMAG00000034377.1"/>
</dbReference>
<feature type="compositionally biased region" description="Low complexity" evidence="6">
    <location>
        <begin position="928"/>
        <end position="937"/>
    </location>
</feature>
<feature type="compositionally biased region" description="Polar residues" evidence="6">
    <location>
        <begin position="594"/>
        <end position="611"/>
    </location>
</feature>
<feature type="compositionally biased region" description="Basic and acidic residues" evidence="6">
    <location>
        <begin position="899"/>
        <end position="909"/>
    </location>
</feature>
<evidence type="ECO:0000313" key="9">
    <source>
        <dbReference type="Proteomes" id="UP000694558"/>
    </source>
</evidence>
<protein>
    <recommendedName>
        <fullName evidence="7">Doublecortin domain-containing protein</fullName>
    </recommendedName>
</protein>
<feature type="region of interest" description="Disordered" evidence="6">
    <location>
        <begin position="407"/>
        <end position="646"/>
    </location>
</feature>
<feature type="compositionally biased region" description="Basic and acidic residues" evidence="6">
    <location>
        <begin position="1"/>
        <end position="18"/>
    </location>
</feature>
<evidence type="ECO:0000256" key="2">
    <source>
        <dbReference type="ARBA" id="ARBA00004496"/>
    </source>
</evidence>
<dbReference type="GO" id="GO:0042461">
    <property type="term" value="P:photoreceptor cell development"/>
    <property type="evidence" value="ECO:0007669"/>
    <property type="project" value="TreeGrafter"/>
</dbReference>
<comment type="subcellular location">
    <subcellularLocation>
        <location evidence="1">Cell projection</location>
    </subcellularLocation>
    <subcellularLocation>
        <location evidence="2">Cytoplasm</location>
    </subcellularLocation>
</comment>
<feature type="region of interest" description="Disordered" evidence="6">
    <location>
        <begin position="659"/>
        <end position="691"/>
    </location>
</feature>
<keyword evidence="4" id="KW-0677">Repeat</keyword>
<feature type="compositionally biased region" description="Polar residues" evidence="6">
    <location>
        <begin position="251"/>
        <end position="261"/>
    </location>
</feature>
<dbReference type="SUPFAM" id="SSF89837">
    <property type="entry name" value="Doublecortin (DC)"/>
    <property type="match status" value="1"/>
</dbReference>
<feature type="compositionally biased region" description="Polar residues" evidence="6">
    <location>
        <begin position="938"/>
        <end position="949"/>
    </location>
</feature>
<evidence type="ECO:0000256" key="3">
    <source>
        <dbReference type="ARBA" id="ARBA00022490"/>
    </source>
</evidence>
<evidence type="ECO:0000256" key="1">
    <source>
        <dbReference type="ARBA" id="ARBA00004316"/>
    </source>
</evidence>
<evidence type="ECO:0000256" key="4">
    <source>
        <dbReference type="ARBA" id="ARBA00022737"/>
    </source>
</evidence>
<feature type="compositionally biased region" description="Basic and acidic residues" evidence="6">
    <location>
        <begin position="546"/>
        <end position="567"/>
    </location>
</feature>
<organism evidence="8 9">
    <name type="scientific">Scophthalmus maximus</name>
    <name type="common">Turbot</name>
    <name type="synonym">Psetta maxima</name>
    <dbReference type="NCBI Taxonomy" id="52904"/>
    <lineage>
        <taxon>Eukaryota</taxon>
        <taxon>Metazoa</taxon>
        <taxon>Chordata</taxon>
        <taxon>Craniata</taxon>
        <taxon>Vertebrata</taxon>
        <taxon>Euteleostomi</taxon>
        <taxon>Actinopterygii</taxon>
        <taxon>Neopterygii</taxon>
        <taxon>Teleostei</taxon>
        <taxon>Neoteleostei</taxon>
        <taxon>Acanthomorphata</taxon>
        <taxon>Carangaria</taxon>
        <taxon>Pleuronectiformes</taxon>
        <taxon>Pleuronectoidei</taxon>
        <taxon>Scophthalmidae</taxon>
        <taxon>Scophthalmus</taxon>
    </lineage>
</organism>
<evidence type="ECO:0000313" key="8">
    <source>
        <dbReference type="Ensembl" id="ENSSMAP00000064222.1"/>
    </source>
</evidence>
<feature type="region of interest" description="Disordered" evidence="6">
    <location>
        <begin position="882"/>
        <end position="969"/>
    </location>
</feature>
<keyword evidence="5" id="KW-0966">Cell projection</keyword>
<dbReference type="GO" id="GO:0005930">
    <property type="term" value="C:axoneme"/>
    <property type="evidence" value="ECO:0007669"/>
    <property type="project" value="TreeGrafter"/>
</dbReference>
<evidence type="ECO:0000256" key="6">
    <source>
        <dbReference type="SAM" id="MobiDB-lite"/>
    </source>
</evidence>
<dbReference type="PROSITE" id="PS50309">
    <property type="entry name" value="DC"/>
    <property type="match status" value="1"/>
</dbReference>
<dbReference type="InterPro" id="IPR003533">
    <property type="entry name" value="Doublecortin_dom"/>
</dbReference>
<evidence type="ECO:0000256" key="5">
    <source>
        <dbReference type="ARBA" id="ARBA00023273"/>
    </source>
</evidence>
<reference evidence="8" key="2">
    <citation type="submission" date="2025-08" db="UniProtKB">
        <authorList>
            <consortium name="Ensembl"/>
        </authorList>
    </citation>
    <scope>IDENTIFICATION</scope>
</reference>
<dbReference type="InterPro" id="IPR036572">
    <property type="entry name" value="Doublecortin_dom_sf"/>
</dbReference>
<dbReference type="GO" id="GO:0035082">
    <property type="term" value="P:axoneme assembly"/>
    <property type="evidence" value="ECO:0007669"/>
    <property type="project" value="TreeGrafter"/>
</dbReference>
<feature type="compositionally biased region" description="Polar residues" evidence="6">
    <location>
        <begin position="269"/>
        <end position="287"/>
    </location>
</feature>
<feature type="region of interest" description="Disordered" evidence="6">
    <location>
        <begin position="1245"/>
        <end position="1369"/>
    </location>
</feature>
<reference evidence="8" key="1">
    <citation type="submission" date="2023-05" db="EMBL/GenBank/DDBJ databases">
        <title>High-quality long-read genome of Scophthalmus maximus.</title>
        <authorList>
            <person name="Lien S."/>
            <person name="Martinez P."/>
        </authorList>
    </citation>
    <scope>NUCLEOTIDE SEQUENCE [LARGE SCALE GENOMIC DNA]</scope>
</reference>
<evidence type="ECO:0000259" key="7">
    <source>
        <dbReference type="PROSITE" id="PS50309"/>
    </source>
</evidence>
<accession>A0A8D3DXG3</accession>